<sequence>MKDPPTSGTEEAFHGDWDANIRSIIEVCVPGGISQRNSHIATREVRPDYTYCIGEACPFRGEEESPETFTEDPRRELANNLVWMFGVTPYILGYYAKGTCVTLVALTAPQSGGNVGIHDLVRVDLSSWRGRIQNIVHLLNLSTFLDPLSQLMDRSGPEFLRLERDTCTIEFTSFVIVKTFRDSAKAKRLCALYDLIVANNVPNTDHVSYSSGNIVHLKPRGSAFRPRTVPELYERVRCVLEALVVAHRILLYHRNIRPENVIRKIDNPSKWFLVGWEDAASGPRTLAQPHFASETHCPDVFHDDHGPEVDIWGVGLLTEECCRFAGRPLSKFGQSLQKQAKELTATAALQQLHDIYNNLPALWITECNTFADVTGPRWLRSEDNR</sequence>
<proteinExistence type="predicted"/>
<dbReference type="Proteomes" id="UP000298030">
    <property type="component" value="Unassembled WGS sequence"/>
</dbReference>
<dbReference type="STRING" id="71717.A0A4Y7T6W3"/>
<comment type="caution">
    <text evidence="1">The sequence shown here is derived from an EMBL/GenBank/DDBJ whole genome shotgun (WGS) entry which is preliminary data.</text>
</comment>
<keyword evidence="2" id="KW-1185">Reference proteome</keyword>
<dbReference type="AlphaFoldDB" id="A0A4Y7T6W3"/>
<reference evidence="1 2" key="1">
    <citation type="journal article" date="2019" name="Nat. Ecol. Evol.">
        <title>Megaphylogeny resolves global patterns of mushroom evolution.</title>
        <authorList>
            <person name="Varga T."/>
            <person name="Krizsan K."/>
            <person name="Foldi C."/>
            <person name="Dima B."/>
            <person name="Sanchez-Garcia M."/>
            <person name="Sanchez-Ramirez S."/>
            <person name="Szollosi G.J."/>
            <person name="Szarkandi J.G."/>
            <person name="Papp V."/>
            <person name="Albert L."/>
            <person name="Andreopoulos W."/>
            <person name="Angelini C."/>
            <person name="Antonin V."/>
            <person name="Barry K.W."/>
            <person name="Bougher N.L."/>
            <person name="Buchanan P."/>
            <person name="Buyck B."/>
            <person name="Bense V."/>
            <person name="Catcheside P."/>
            <person name="Chovatia M."/>
            <person name="Cooper J."/>
            <person name="Damon W."/>
            <person name="Desjardin D."/>
            <person name="Finy P."/>
            <person name="Geml J."/>
            <person name="Haridas S."/>
            <person name="Hughes K."/>
            <person name="Justo A."/>
            <person name="Karasinski D."/>
            <person name="Kautmanova I."/>
            <person name="Kiss B."/>
            <person name="Kocsube S."/>
            <person name="Kotiranta H."/>
            <person name="LaButti K.M."/>
            <person name="Lechner B.E."/>
            <person name="Liimatainen K."/>
            <person name="Lipzen A."/>
            <person name="Lukacs Z."/>
            <person name="Mihaltcheva S."/>
            <person name="Morgado L.N."/>
            <person name="Niskanen T."/>
            <person name="Noordeloos M.E."/>
            <person name="Ohm R.A."/>
            <person name="Ortiz-Santana B."/>
            <person name="Ovrebo C."/>
            <person name="Racz N."/>
            <person name="Riley R."/>
            <person name="Savchenko A."/>
            <person name="Shiryaev A."/>
            <person name="Soop K."/>
            <person name="Spirin V."/>
            <person name="Szebenyi C."/>
            <person name="Tomsovsky M."/>
            <person name="Tulloss R.E."/>
            <person name="Uehling J."/>
            <person name="Grigoriev I.V."/>
            <person name="Vagvolgyi C."/>
            <person name="Papp T."/>
            <person name="Martin F.M."/>
            <person name="Miettinen O."/>
            <person name="Hibbett D.S."/>
            <person name="Nagy L.G."/>
        </authorList>
    </citation>
    <scope>NUCLEOTIDE SEQUENCE [LARGE SCALE GENOMIC DNA]</scope>
    <source>
        <strain evidence="1 2">FP101781</strain>
    </source>
</reference>
<evidence type="ECO:0000313" key="1">
    <source>
        <dbReference type="EMBL" id="TEB29721.1"/>
    </source>
</evidence>
<protein>
    <recommendedName>
        <fullName evidence="3">Protein kinase domain-containing protein</fullName>
    </recommendedName>
</protein>
<gene>
    <name evidence="1" type="ORF">FA13DRAFT_1793022</name>
</gene>
<dbReference type="SUPFAM" id="SSF56112">
    <property type="entry name" value="Protein kinase-like (PK-like)"/>
    <property type="match status" value="1"/>
</dbReference>
<dbReference type="EMBL" id="QPFP01000026">
    <property type="protein sequence ID" value="TEB29721.1"/>
    <property type="molecule type" value="Genomic_DNA"/>
</dbReference>
<evidence type="ECO:0008006" key="3">
    <source>
        <dbReference type="Google" id="ProtNLM"/>
    </source>
</evidence>
<name>A0A4Y7T6W3_COPMI</name>
<dbReference type="Gene3D" id="1.10.510.10">
    <property type="entry name" value="Transferase(Phosphotransferase) domain 1"/>
    <property type="match status" value="1"/>
</dbReference>
<evidence type="ECO:0000313" key="2">
    <source>
        <dbReference type="Proteomes" id="UP000298030"/>
    </source>
</evidence>
<organism evidence="1 2">
    <name type="scientific">Coprinellus micaceus</name>
    <name type="common">Glistening ink-cap mushroom</name>
    <name type="synonym">Coprinus micaceus</name>
    <dbReference type="NCBI Taxonomy" id="71717"/>
    <lineage>
        <taxon>Eukaryota</taxon>
        <taxon>Fungi</taxon>
        <taxon>Dikarya</taxon>
        <taxon>Basidiomycota</taxon>
        <taxon>Agaricomycotina</taxon>
        <taxon>Agaricomycetes</taxon>
        <taxon>Agaricomycetidae</taxon>
        <taxon>Agaricales</taxon>
        <taxon>Agaricineae</taxon>
        <taxon>Psathyrellaceae</taxon>
        <taxon>Coprinellus</taxon>
    </lineage>
</organism>
<dbReference type="OrthoDB" id="2379186at2759"/>
<accession>A0A4Y7T6W3</accession>
<dbReference type="InterPro" id="IPR011009">
    <property type="entry name" value="Kinase-like_dom_sf"/>
</dbReference>